<evidence type="ECO:0000256" key="6">
    <source>
        <dbReference type="ARBA" id="ARBA00023141"/>
    </source>
</evidence>
<dbReference type="SUPFAM" id="SSF47648">
    <property type="entry name" value="Nucleoside phosphorylase/phosphoribosyltransferase N-terminal domain"/>
    <property type="match status" value="1"/>
</dbReference>
<dbReference type="SUPFAM" id="SSF52418">
    <property type="entry name" value="Nucleoside phosphorylase/phosphoribosyltransferase catalytic domain"/>
    <property type="match status" value="1"/>
</dbReference>
<comment type="caution">
    <text evidence="9">Lacks conserved residue(s) required for the propagation of feature annotation.</text>
</comment>
<evidence type="ECO:0000259" key="10">
    <source>
        <dbReference type="Pfam" id="PF00591"/>
    </source>
</evidence>
<keyword evidence="4 9" id="KW-0808">Transferase</keyword>
<keyword evidence="6 9" id="KW-0057">Aromatic amino acid biosynthesis</keyword>
<evidence type="ECO:0000256" key="8">
    <source>
        <dbReference type="ARBA" id="ARBA00061188"/>
    </source>
</evidence>
<evidence type="ECO:0000313" key="13">
    <source>
        <dbReference type="Proteomes" id="UP000294902"/>
    </source>
</evidence>
<evidence type="ECO:0000256" key="9">
    <source>
        <dbReference type="HAMAP-Rule" id="MF_00211"/>
    </source>
</evidence>
<feature type="binding site" evidence="9">
    <location>
        <begin position="108"/>
        <end position="116"/>
    </location>
    <ligand>
        <name>5-phospho-alpha-D-ribose 1-diphosphate</name>
        <dbReference type="ChEBI" id="CHEBI:58017"/>
    </ligand>
</feature>
<comment type="catalytic activity">
    <reaction evidence="7 9">
        <text>N-(5-phospho-beta-D-ribosyl)anthranilate + diphosphate = 5-phospho-alpha-D-ribose 1-diphosphate + anthranilate</text>
        <dbReference type="Rhea" id="RHEA:11768"/>
        <dbReference type="ChEBI" id="CHEBI:16567"/>
        <dbReference type="ChEBI" id="CHEBI:18277"/>
        <dbReference type="ChEBI" id="CHEBI:33019"/>
        <dbReference type="ChEBI" id="CHEBI:58017"/>
        <dbReference type="EC" id="2.4.2.18"/>
    </reaction>
</comment>
<dbReference type="Pfam" id="PF02885">
    <property type="entry name" value="Glycos_trans_3N"/>
    <property type="match status" value="1"/>
</dbReference>
<comment type="cofactor">
    <cofactor evidence="9">
        <name>Mg(2+)</name>
        <dbReference type="ChEBI" id="CHEBI:18420"/>
    </cofactor>
    <text evidence="9">Binds 2 magnesium ions per monomer.</text>
</comment>
<feature type="binding site" evidence="9">
    <location>
        <position position="166"/>
    </location>
    <ligand>
        <name>anthranilate</name>
        <dbReference type="ChEBI" id="CHEBI:16567"/>
        <label>2</label>
    </ligand>
</feature>
<dbReference type="Gene3D" id="3.40.1030.10">
    <property type="entry name" value="Nucleoside phosphorylase/phosphoribosyltransferase catalytic domain"/>
    <property type="match status" value="1"/>
</dbReference>
<evidence type="ECO:0000259" key="11">
    <source>
        <dbReference type="Pfam" id="PF02885"/>
    </source>
</evidence>
<feature type="binding site" evidence="9">
    <location>
        <position position="88"/>
    </location>
    <ligand>
        <name>5-phospho-alpha-D-ribose 1-diphosphate</name>
        <dbReference type="ChEBI" id="CHEBI:58017"/>
    </ligand>
</feature>
<dbReference type="InterPro" id="IPR005940">
    <property type="entry name" value="Anthranilate_Pribosyl_Tfrase"/>
</dbReference>
<evidence type="ECO:0000256" key="4">
    <source>
        <dbReference type="ARBA" id="ARBA00022679"/>
    </source>
</evidence>
<protein>
    <recommendedName>
        <fullName evidence="9">Anthranilate phosphoribosyltransferase</fullName>
        <ecNumber evidence="9">2.4.2.18</ecNumber>
    </recommendedName>
</protein>
<dbReference type="OrthoDB" id="9806430at2"/>
<gene>
    <name evidence="9" type="primary">trpD</name>
    <name evidence="12" type="ORF">EDC18_101379</name>
</gene>
<comment type="caution">
    <text evidence="12">The sequence shown here is derived from an EMBL/GenBank/DDBJ whole genome shotgun (WGS) entry which is preliminary data.</text>
</comment>
<feature type="binding site" evidence="9">
    <location>
        <position position="120"/>
    </location>
    <ligand>
        <name>5-phospho-alpha-D-ribose 1-diphosphate</name>
        <dbReference type="ChEBI" id="CHEBI:58017"/>
    </ligand>
</feature>
<dbReference type="NCBIfam" id="TIGR01245">
    <property type="entry name" value="trpD"/>
    <property type="match status" value="1"/>
</dbReference>
<comment type="similarity">
    <text evidence="8">In the C-terminal section; belongs to the anthranilate phosphoribosyltransferase family.</text>
</comment>
<feature type="binding site" evidence="9">
    <location>
        <position position="80"/>
    </location>
    <ligand>
        <name>anthranilate</name>
        <dbReference type="ChEBI" id="CHEBI:16567"/>
        <label>1</label>
    </ligand>
</feature>
<feature type="domain" description="Glycosyl transferase family 3 N-terminal" evidence="11">
    <location>
        <begin position="3"/>
        <end position="65"/>
    </location>
</feature>
<dbReference type="InterPro" id="IPR017459">
    <property type="entry name" value="Glycosyl_Trfase_fam3_N_dom"/>
</dbReference>
<dbReference type="AlphaFoldDB" id="A0A4R3MRE3"/>
<feature type="domain" description="Glycosyl transferase family 3" evidence="10">
    <location>
        <begin position="74"/>
        <end position="320"/>
    </location>
</feature>
<dbReference type="HAMAP" id="MF_00211">
    <property type="entry name" value="TrpD"/>
    <property type="match status" value="1"/>
</dbReference>
<dbReference type="GO" id="GO:0000287">
    <property type="term" value="F:magnesium ion binding"/>
    <property type="evidence" value="ECO:0007669"/>
    <property type="project" value="UniProtKB-UniRule"/>
</dbReference>
<keyword evidence="9" id="KW-0479">Metal-binding</keyword>
<feature type="binding site" evidence="9">
    <location>
        <position position="111"/>
    </location>
    <ligand>
        <name>anthranilate</name>
        <dbReference type="ChEBI" id="CHEBI:16567"/>
        <label>1</label>
    </ligand>
</feature>
<dbReference type="FunFam" id="3.40.1030.10:FF:000002">
    <property type="entry name" value="Anthranilate phosphoribosyltransferase"/>
    <property type="match status" value="1"/>
</dbReference>
<evidence type="ECO:0000256" key="2">
    <source>
        <dbReference type="ARBA" id="ARBA00022605"/>
    </source>
</evidence>
<feature type="binding site" evidence="9">
    <location>
        <position position="92"/>
    </location>
    <ligand>
        <name>Mg(2+)</name>
        <dbReference type="ChEBI" id="CHEBI:18420"/>
        <label>1</label>
    </ligand>
</feature>
<feature type="binding site" evidence="9">
    <location>
        <position position="225"/>
    </location>
    <ligand>
        <name>Mg(2+)</name>
        <dbReference type="ChEBI" id="CHEBI:18420"/>
        <label>2</label>
    </ligand>
</feature>
<dbReference type="InterPro" id="IPR000312">
    <property type="entry name" value="Glycosyl_Trfase_fam3"/>
</dbReference>
<dbReference type="Gene3D" id="1.20.970.10">
    <property type="entry name" value="Transferase, Pyrimidine Nucleoside Phosphorylase, Chain C"/>
    <property type="match status" value="1"/>
</dbReference>
<reference evidence="12 13" key="1">
    <citation type="submission" date="2019-03" db="EMBL/GenBank/DDBJ databases">
        <title>Genomic Encyclopedia of Type Strains, Phase IV (KMG-IV): sequencing the most valuable type-strain genomes for metagenomic binning, comparative biology and taxonomic classification.</title>
        <authorList>
            <person name="Goeker M."/>
        </authorList>
    </citation>
    <scope>NUCLEOTIDE SEQUENCE [LARGE SCALE GENOMIC DNA]</scope>
    <source>
        <strain evidence="12 13">DSM 24629</strain>
    </source>
</reference>
<comment type="pathway">
    <text evidence="1 9">Amino-acid biosynthesis; L-tryptophan biosynthesis; L-tryptophan from chorismate: step 2/5.</text>
</comment>
<dbReference type="EMBL" id="SMAL01000001">
    <property type="protein sequence ID" value="TCT17083.1"/>
    <property type="molecule type" value="Genomic_DNA"/>
</dbReference>
<accession>A0A4R3MRE3</accession>
<feature type="binding site" evidence="9">
    <location>
        <position position="226"/>
    </location>
    <ligand>
        <name>Mg(2+)</name>
        <dbReference type="ChEBI" id="CHEBI:18420"/>
        <label>1</label>
    </ligand>
</feature>
<evidence type="ECO:0000256" key="3">
    <source>
        <dbReference type="ARBA" id="ARBA00022676"/>
    </source>
</evidence>
<dbReference type="PANTHER" id="PTHR43285:SF2">
    <property type="entry name" value="ANTHRANILATE PHOSPHORIBOSYLTRANSFERASE"/>
    <property type="match status" value="1"/>
</dbReference>
<proteinExistence type="inferred from homology"/>
<feature type="binding site" evidence="9">
    <location>
        <position position="226"/>
    </location>
    <ligand>
        <name>Mg(2+)</name>
        <dbReference type="ChEBI" id="CHEBI:18420"/>
        <label>2</label>
    </ligand>
</feature>
<comment type="similarity">
    <text evidence="9">Belongs to the anthranilate phosphoribosyltransferase family.</text>
</comment>
<feature type="binding site" evidence="9">
    <location>
        <begin position="90"/>
        <end position="93"/>
    </location>
    <ligand>
        <name>5-phospho-alpha-D-ribose 1-diphosphate</name>
        <dbReference type="ChEBI" id="CHEBI:58017"/>
    </ligand>
</feature>
<dbReference type="PANTHER" id="PTHR43285">
    <property type="entry name" value="ANTHRANILATE PHOSPHORIBOSYLTRANSFERASE"/>
    <property type="match status" value="1"/>
</dbReference>
<keyword evidence="2 9" id="KW-0028">Amino-acid biosynthesis</keyword>
<dbReference type="GO" id="GO:0005829">
    <property type="term" value="C:cytosol"/>
    <property type="evidence" value="ECO:0007669"/>
    <property type="project" value="TreeGrafter"/>
</dbReference>
<organism evidence="12 13">
    <name type="scientific">Natranaerovirga pectinivora</name>
    <dbReference type="NCBI Taxonomy" id="682400"/>
    <lineage>
        <taxon>Bacteria</taxon>
        <taxon>Bacillati</taxon>
        <taxon>Bacillota</taxon>
        <taxon>Clostridia</taxon>
        <taxon>Lachnospirales</taxon>
        <taxon>Natranaerovirgaceae</taxon>
        <taxon>Natranaerovirga</taxon>
    </lineage>
</organism>
<dbReference type="Pfam" id="PF00591">
    <property type="entry name" value="Glycos_transf_3"/>
    <property type="match status" value="1"/>
</dbReference>
<comment type="function">
    <text evidence="9">Catalyzes the transfer of the phosphoribosyl group of 5-phosphorylribose-1-pyrophosphate (PRPP) to anthranilate to yield N-(5'-phosphoribosyl)-anthranilate (PRA).</text>
</comment>
<feature type="binding site" evidence="9">
    <location>
        <begin position="83"/>
        <end position="84"/>
    </location>
    <ligand>
        <name>5-phospho-alpha-D-ribose 1-diphosphate</name>
        <dbReference type="ChEBI" id="CHEBI:58017"/>
    </ligand>
</feature>
<evidence type="ECO:0000256" key="7">
    <source>
        <dbReference type="ARBA" id="ARBA00052328"/>
    </source>
</evidence>
<keyword evidence="13" id="KW-1185">Reference proteome</keyword>
<dbReference type="Proteomes" id="UP000294902">
    <property type="component" value="Unassembled WGS sequence"/>
</dbReference>
<dbReference type="EC" id="2.4.2.18" evidence="9"/>
<keyword evidence="3 9" id="KW-0328">Glycosyltransferase</keyword>
<evidence type="ECO:0000313" key="12">
    <source>
        <dbReference type="EMBL" id="TCT17083.1"/>
    </source>
</evidence>
<sequence>MIKEALEQVIHKENLSEETMTIVMTEIMNGEVNEILLSSFLTALKIKGETADEIAGAAKVMREKADKIDLEALDTIDTCGTGGDGVGTFNISTGVAFVLAAADLKVVKHGNRSISSKCGSADVLEEMNVNLDLDKEKIKKCILEENIGFLFAPNHHQAMKYAMTVRKTLGFRTIFNLLGPLSNPALAKKQLLGVYDAHLTETMALALQKVGVERALVVHGSDGLDEITITGPTKMTELNNGQITTYFVKPEDFGLKAASIEDIKGGNKEENAAILKAIFNGEESPKTDILLLNSGAALYIAGKVKNIEEGITMARELIRSQKVYKKLESYVNYTKKLA</sequence>
<evidence type="ECO:0000256" key="5">
    <source>
        <dbReference type="ARBA" id="ARBA00022822"/>
    </source>
</evidence>
<comment type="subunit">
    <text evidence="9">Homodimer.</text>
</comment>
<dbReference type="InterPro" id="IPR036320">
    <property type="entry name" value="Glycosyl_Trfase_fam3_N_dom_sf"/>
</dbReference>
<dbReference type="GO" id="GO:0004048">
    <property type="term" value="F:anthranilate phosphoribosyltransferase activity"/>
    <property type="evidence" value="ECO:0007669"/>
    <property type="project" value="UniProtKB-UniRule"/>
</dbReference>
<keyword evidence="9" id="KW-0460">Magnesium</keyword>
<name>A0A4R3MRE3_9FIRM</name>
<feature type="binding site" evidence="9">
    <location>
        <position position="80"/>
    </location>
    <ligand>
        <name>5-phospho-alpha-D-ribose 1-diphosphate</name>
        <dbReference type="ChEBI" id="CHEBI:58017"/>
    </ligand>
</feature>
<dbReference type="RefSeq" id="WP_132249683.1">
    <property type="nucleotide sequence ID" value="NZ_SMAL01000001.1"/>
</dbReference>
<dbReference type="UniPathway" id="UPA00035">
    <property type="reaction ID" value="UER00041"/>
</dbReference>
<evidence type="ECO:0000256" key="1">
    <source>
        <dbReference type="ARBA" id="ARBA00004907"/>
    </source>
</evidence>
<dbReference type="InterPro" id="IPR035902">
    <property type="entry name" value="Nuc_phospho_transferase"/>
</dbReference>
<dbReference type="GO" id="GO:0000162">
    <property type="term" value="P:L-tryptophan biosynthetic process"/>
    <property type="evidence" value="ECO:0007669"/>
    <property type="project" value="UniProtKB-UniRule"/>
</dbReference>
<keyword evidence="5 9" id="KW-0822">Tryptophan biosynthesis</keyword>